<dbReference type="EMBL" id="CP071090">
    <property type="protein sequence ID" value="QSQ23188.1"/>
    <property type="molecule type" value="Genomic_DNA"/>
</dbReference>
<name>A0ABX7NXK2_9BACT</name>
<dbReference type="RefSeq" id="WP_206724763.1">
    <property type="nucleotide sequence ID" value="NZ_CP071090.1"/>
</dbReference>
<gene>
    <name evidence="1" type="ORF">JY651_50305</name>
</gene>
<protein>
    <recommendedName>
        <fullName evidence="3">Lipoprotein</fullName>
    </recommendedName>
</protein>
<proteinExistence type="predicted"/>
<accession>A0ABX7NXK2</accession>
<keyword evidence="2" id="KW-1185">Reference proteome</keyword>
<evidence type="ECO:0008006" key="3">
    <source>
        <dbReference type="Google" id="ProtNLM"/>
    </source>
</evidence>
<sequence>MSYLSLPRLTFSGLFEGDVNTVNNDVRNYSSSTFEPRFQEAWVQHPDGKTTYNGWWNPDGGNTFRLLDCAVSGAVGPDGAAAGDVALSLRIATQTARTAAKLVDLDPQYQFASGIWGLRLELTDGKRTLMAGTFQPACFRDVYFGRLTDKVTGQPVGGSPGASARFTGVLTELVWHEGAAASPVLAAFKASAEKNQGRLSLSLMTYGYSKSRGTTDFTFGRVLGTLAPWFSGEPLTFAPGRRFSPSIADAASGPPSASQYNIGYLNAAFAPGNTSLVVDFGMSLPLWLLPSGDKNIVDGQRIVPQDLGPIRVVVLTRADTVGADGTISTPIMEGAAVADSDYVVIGTLTDYGGAWLASTGGVVNMAVPEAARALVGDHPLALLIQVKGAWTVGIRESNGGQWARADDFVQRLDAPVKGWASSTVTLHAMRYGAPFAGASLAVSLSAPDDTSGGAGPDEVKPPQVKIPKINVPADTVRFDASLTADDRGVAVLTYYAADPGNPREYIDGQIYEINYALAGGGQSPLPMFEQVAVHVRDGFDPPATPSWETDVAPVLVQYGNLYPIMSRGLFSFSDYNTVVQHARLLYLAFTRPPEDPNYMPATRDLSAGKLRMIVNWLATFLPGAPGDYGALPVAKVGATLEPSAPPPVLGDVAVRRGSPGLRKAIRSMGHGTPVPPGVKA</sequence>
<organism evidence="1 2">
    <name type="scientific">Pyxidicoccus parkwayensis</name>
    <dbReference type="NCBI Taxonomy" id="2813578"/>
    <lineage>
        <taxon>Bacteria</taxon>
        <taxon>Pseudomonadati</taxon>
        <taxon>Myxococcota</taxon>
        <taxon>Myxococcia</taxon>
        <taxon>Myxococcales</taxon>
        <taxon>Cystobacterineae</taxon>
        <taxon>Myxococcaceae</taxon>
        <taxon>Pyxidicoccus</taxon>
    </lineage>
</organism>
<evidence type="ECO:0000313" key="2">
    <source>
        <dbReference type="Proteomes" id="UP000662747"/>
    </source>
</evidence>
<dbReference type="Proteomes" id="UP000662747">
    <property type="component" value="Chromosome"/>
</dbReference>
<reference evidence="1 2" key="1">
    <citation type="submission" date="2021-02" db="EMBL/GenBank/DDBJ databases">
        <title>De Novo genome assembly of isolated myxobacteria.</title>
        <authorList>
            <person name="Stevens D.C."/>
        </authorList>
    </citation>
    <scope>NUCLEOTIDE SEQUENCE [LARGE SCALE GENOMIC DNA]</scope>
    <source>
        <strain evidence="2">SCPEA02</strain>
    </source>
</reference>
<evidence type="ECO:0000313" key="1">
    <source>
        <dbReference type="EMBL" id="QSQ23188.1"/>
    </source>
</evidence>